<dbReference type="InParanoid" id="A0A0C3H8R4"/>
<evidence type="ECO:0000313" key="1">
    <source>
        <dbReference type="EMBL" id="KIN04601.1"/>
    </source>
</evidence>
<reference evidence="2" key="2">
    <citation type="submission" date="2015-01" db="EMBL/GenBank/DDBJ databases">
        <title>Evolutionary Origins and Diversification of the Mycorrhizal Mutualists.</title>
        <authorList>
            <consortium name="DOE Joint Genome Institute"/>
            <consortium name="Mycorrhizal Genomics Consortium"/>
            <person name="Kohler A."/>
            <person name="Kuo A."/>
            <person name="Nagy L.G."/>
            <person name="Floudas D."/>
            <person name="Copeland A."/>
            <person name="Barry K.W."/>
            <person name="Cichocki N."/>
            <person name="Veneault-Fourrey C."/>
            <person name="LaButti K."/>
            <person name="Lindquist E.A."/>
            <person name="Lipzen A."/>
            <person name="Lundell T."/>
            <person name="Morin E."/>
            <person name="Murat C."/>
            <person name="Riley R."/>
            <person name="Ohm R."/>
            <person name="Sun H."/>
            <person name="Tunlid A."/>
            <person name="Henrissat B."/>
            <person name="Grigoriev I.V."/>
            <person name="Hibbett D.S."/>
            <person name="Martin F."/>
        </authorList>
    </citation>
    <scope>NUCLEOTIDE SEQUENCE [LARGE SCALE GENOMIC DNA]</scope>
    <source>
        <strain evidence="2">Zn</strain>
    </source>
</reference>
<organism evidence="1 2">
    <name type="scientific">Oidiodendron maius (strain Zn)</name>
    <dbReference type="NCBI Taxonomy" id="913774"/>
    <lineage>
        <taxon>Eukaryota</taxon>
        <taxon>Fungi</taxon>
        <taxon>Dikarya</taxon>
        <taxon>Ascomycota</taxon>
        <taxon>Pezizomycotina</taxon>
        <taxon>Leotiomycetes</taxon>
        <taxon>Leotiomycetes incertae sedis</taxon>
        <taxon>Myxotrichaceae</taxon>
        <taxon>Oidiodendron</taxon>
    </lineage>
</organism>
<dbReference type="EMBL" id="KN832872">
    <property type="protein sequence ID" value="KIN04601.1"/>
    <property type="molecule type" value="Genomic_DNA"/>
</dbReference>
<accession>A0A0C3H8R4</accession>
<sequence>MEATDRNEISELPARDALQQVMNRVKNWAPDIRIAIGPRAPGATWAAVSEVLQPSDRKIMIFPPPIKRDRQSAGKCRIHRLP</sequence>
<gene>
    <name evidence="1" type="ORF">OIDMADRAFT_17592</name>
</gene>
<reference evidence="1 2" key="1">
    <citation type="submission" date="2014-04" db="EMBL/GenBank/DDBJ databases">
        <authorList>
            <consortium name="DOE Joint Genome Institute"/>
            <person name="Kuo A."/>
            <person name="Martino E."/>
            <person name="Perotto S."/>
            <person name="Kohler A."/>
            <person name="Nagy L.G."/>
            <person name="Floudas D."/>
            <person name="Copeland A."/>
            <person name="Barry K.W."/>
            <person name="Cichocki N."/>
            <person name="Veneault-Fourrey C."/>
            <person name="LaButti K."/>
            <person name="Lindquist E.A."/>
            <person name="Lipzen A."/>
            <person name="Lundell T."/>
            <person name="Morin E."/>
            <person name="Murat C."/>
            <person name="Sun H."/>
            <person name="Tunlid A."/>
            <person name="Henrissat B."/>
            <person name="Grigoriev I.V."/>
            <person name="Hibbett D.S."/>
            <person name="Martin F."/>
            <person name="Nordberg H.P."/>
            <person name="Cantor M.N."/>
            <person name="Hua S.X."/>
        </authorList>
    </citation>
    <scope>NUCLEOTIDE SEQUENCE [LARGE SCALE GENOMIC DNA]</scope>
    <source>
        <strain evidence="1 2">Zn</strain>
    </source>
</reference>
<protein>
    <submittedName>
        <fullName evidence="1">Uncharacterized protein</fullName>
    </submittedName>
</protein>
<dbReference type="HOGENOM" id="CLU_2558878_0_0_1"/>
<name>A0A0C3H8R4_OIDMZ</name>
<dbReference type="AlphaFoldDB" id="A0A0C3H8R4"/>
<proteinExistence type="predicted"/>
<dbReference type="Proteomes" id="UP000054321">
    <property type="component" value="Unassembled WGS sequence"/>
</dbReference>
<keyword evidence="2" id="KW-1185">Reference proteome</keyword>
<evidence type="ECO:0000313" key="2">
    <source>
        <dbReference type="Proteomes" id="UP000054321"/>
    </source>
</evidence>